<accession>A0A5B9E8U3</accession>
<dbReference type="OrthoDB" id="109506at2"/>
<proteinExistence type="predicted"/>
<reference evidence="3 4" key="1">
    <citation type="submission" date="2019-08" db="EMBL/GenBank/DDBJ databases">
        <title>Complete genome sequence of Terriglobus albidus strain ORNL.</title>
        <authorList>
            <person name="Podar M."/>
        </authorList>
    </citation>
    <scope>NUCLEOTIDE SEQUENCE [LARGE SCALE GENOMIC DNA]</scope>
    <source>
        <strain evidence="3 4">ORNL</strain>
    </source>
</reference>
<evidence type="ECO:0000313" key="4">
    <source>
        <dbReference type="Proteomes" id="UP000321820"/>
    </source>
</evidence>
<dbReference type="KEGG" id="talb:FTW19_11960"/>
<evidence type="ECO:0000256" key="1">
    <source>
        <dbReference type="SAM" id="Phobius"/>
    </source>
</evidence>
<dbReference type="EMBL" id="CP042806">
    <property type="protein sequence ID" value="QEE28652.1"/>
    <property type="molecule type" value="Genomic_DNA"/>
</dbReference>
<dbReference type="Proteomes" id="UP000321820">
    <property type="component" value="Chromosome"/>
</dbReference>
<name>A0A5B9E8U3_9BACT</name>
<keyword evidence="1" id="KW-1133">Transmembrane helix</keyword>
<keyword evidence="1" id="KW-0472">Membrane</keyword>
<gene>
    <name evidence="3" type="ORF">FTW19_11960</name>
</gene>
<keyword evidence="4" id="KW-1185">Reference proteome</keyword>
<feature type="domain" description="Putative zinc-finger" evidence="2">
    <location>
        <begin position="10"/>
        <end position="39"/>
    </location>
</feature>
<dbReference type="AlphaFoldDB" id="A0A5B9E8U3"/>
<keyword evidence="1" id="KW-0812">Transmembrane</keyword>
<dbReference type="InterPro" id="IPR027383">
    <property type="entry name" value="Znf_put"/>
</dbReference>
<evidence type="ECO:0000259" key="2">
    <source>
        <dbReference type="Pfam" id="PF13490"/>
    </source>
</evidence>
<dbReference type="InterPro" id="IPR041916">
    <property type="entry name" value="Anti_sigma_zinc_sf"/>
</dbReference>
<evidence type="ECO:0000313" key="3">
    <source>
        <dbReference type="EMBL" id="QEE28652.1"/>
    </source>
</evidence>
<protein>
    <recommendedName>
        <fullName evidence="2">Putative zinc-finger domain-containing protein</fullName>
    </recommendedName>
</protein>
<sequence length="261" mass="28898">MGDNVHLSREDLLLLQDGELTAAEAAAAERHLSDCEVCRALKLRTEQTFAAALAAIAAETSKLPDYRRNVLQHRMVSARRRPWTIGFATAAAGLLVAAGLGISLHRNHQAIVPYLEDRPVPNPQLTPGAVRVMALGEVCGEKDDDLDPAVPAATEQVVFAEYHVPQQQRGKEFQVDYLISPQLGGTAEIRNLWPQPYSTMWNAQAKDMLERRLHGMVCSGTMTLEQAQQELAGDWIESYKREFKTQAPLRVEAGLERPLLP</sequence>
<dbReference type="Pfam" id="PF13490">
    <property type="entry name" value="zf-HC2"/>
    <property type="match status" value="1"/>
</dbReference>
<dbReference type="Gene3D" id="1.10.10.1320">
    <property type="entry name" value="Anti-sigma factor, zinc-finger domain"/>
    <property type="match status" value="1"/>
</dbReference>
<dbReference type="RefSeq" id="WP_147647842.1">
    <property type="nucleotide sequence ID" value="NZ_CP042806.1"/>
</dbReference>
<feature type="transmembrane region" description="Helical" evidence="1">
    <location>
        <begin position="83"/>
        <end position="104"/>
    </location>
</feature>
<organism evidence="3 4">
    <name type="scientific">Terriglobus albidus</name>
    <dbReference type="NCBI Taxonomy" id="1592106"/>
    <lineage>
        <taxon>Bacteria</taxon>
        <taxon>Pseudomonadati</taxon>
        <taxon>Acidobacteriota</taxon>
        <taxon>Terriglobia</taxon>
        <taxon>Terriglobales</taxon>
        <taxon>Acidobacteriaceae</taxon>
        <taxon>Terriglobus</taxon>
    </lineage>
</organism>